<evidence type="ECO:0008006" key="4">
    <source>
        <dbReference type="Google" id="ProtNLM"/>
    </source>
</evidence>
<dbReference type="FunCoup" id="A0A1I5D143">
    <property type="interactions" value="1"/>
</dbReference>
<dbReference type="InterPro" id="IPR007511">
    <property type="entry name" value="DUF501"/>
</dbReference>
<dbReference type="Pfam" id="PF04417">
    <property type="entry name" value="DUF501"/>
    <property type="match status" value="1"/>
</dbReference>
<dbReference type="Proteomes" id="UP000183413">
    <property type="component" value="Unassembled WGS sequence"/>
</dbReference>
<dbReference type="EMBL" id="FOVH01000003">
    <property type="protein sequence ID" value="SFN92934.1"/>
    <property type="molecule type" value="Genomic_DNA"/>
</dbReference>
<evidence type="ECO:0000256" key="1">
    <source>
        <dbReference type="SAM" id="MobiDB-lite"/>
    </source>
</evidence>
<dbReference type="eggNOG" id="COG1507">
    <property type="taxonomic scope" value="Bacteria"/>
</dbReference>
<evidence type="ECO:0000313" key="2">
    <source>
        <dbReference type="EMBL" id="SFN92934.1"/>
    </source>
</evidence>
<proteinExistence type="predicted"/>
<feature type="region of interest" description="Disordered" evidence="1">
    <location>
        <begin position="158"/>
        <end position="193"/>
    </location>
</feature>
<dbReference type="AlphaFoldDB" id="A0A1I5D143"/>
<gene>
    <name evidence="2" type="ORF">SAMN04489713_103460</name>
</gene>
<dbReference type="STRING" id="1993.SAMN04489713_103460"/>
<name>A0A1I5D143_9ACTN</name>
<keyword evidence="3" id="KW-1185">Reference proteome</keyword>
<protein>
    <recommendedName>
        <fullName evidence="4">DUF501 domain-containing protein</fullName>
    </recommendedName>
</protein>
<dbReference type="PANTHER" id="PTHR37163">
    <property type="entry name" value="CONSERVED PROTEIN"/>
    <property type="match status" value="1"/>
</dbReference>
<dbReference type="PANTHER" id="PTHR37163:SF1">
    <property type="entry name" value="DUF501 DOMAIN-CONTAINING PROTEIN"/>
    <property type="match status" value="1"/>
</dbReference>
<evidence type="ECO:0000313" key="3">
    <source>
        <dbReference type="Proteomes" id="UP000183413"/>
    </source>
</evidence>
<dbReference type="RefSeq" id="WP_075020853.1">
    <property type="nucleotide sequence ID" value="NZ_FOVH01000003.1"/>
</dbReference>
<accession>A0A1I5D143</accession>
<organism evidence="2 3">
    <name type="scientific">Actinomadura madurae</name>
    <dbReference type="NCBI Taxonomy" id="1993"/>
    <lineage>
        <taxon>Bacteria</taxon>
        <taxon>Bacillati</taxon>
        <taxon>Actinomycetota</taxon>
        <taxon>Actinomycetes</taxon>
        <taxon>Streptosporangiales</taxon>
        <taxon>Thermomonosporaceae</taxon>
        <taxon>Actinomadura</taxon>
    </lineage>
</organism>
<reference evidence="2 3" key="1">
    <citation type="submission" date="2016-10" db="EMBL/GenBank/DDBJ databases">
        <authorList>
            <person name="de Groot N.N."/>
        </authorList>
    </citation>
    <scope>NUCLEOTIDE SEQUENCE [LARGE SCALE GENOMIC DNA]</scope>
    <source>
        <strain evidence="2 3">DSM 43067</strain>
    </source>
</reference>
<sequence>MIEAGDTAAVAAQLGREPRGVRGVASRCPCGRPAVIETAPRLPDGTPFPTLFYLTCPKAASAIGTLEGSGVMRDMQARLAADPSLAAEYAAAHEDYLRRRDRAAREDGIEPLPAGTQSAGGMPERVKCLHALIAHELAVPGVNPFGREALEALPEWWRTGPCVRPGTDEQGTDEQGTDERGTDEQGTDEGESR</sequence>
<dbReference type="InParanoid" id="A0A1I5D143"/>